<feature type="transmembrane region" description="Helical" evidence="10">
    <location>
        <begin position="1325"/>
        <end position="1342"/>
    </location>
</feature>
<evidence type="ECO:0000259" key="11">
    <source>
        <dbReference type="PROSITE" id="PS50893"/>
    </source>
</evidence>
<dbReference type="FunFam" id="3.40.50.300:FF:000157">
    <property type="entry name" value="ABC transporter G family member 34"/>
    <property type="match status" value="1"/>
</dbReference>
<keyword evidence="8 10" id="KW-1133">Transmembrane helix</keyword>
<protein>
    <recommendedName>
        <fullName evidence="11">ABC transporter domain-containing protein</fullName>
    </recommendedName>
</protein>
<comment type="caution">
    <text evidence="12">The sequence shown here is derived from an EMBL/GenBank/DDBJ whole genome shotgun (WGS) entry which is preliminary data.</text>
</comment>
<evidence type="ECO:0000256" key="1">
    <source>
        <dbReference type="ARBA" id="ARBA00004141"/>
    </source>
</evidence>
<feature type="transmembrane region" description="Helical" evidence="10">
    <location>
        <begin position="1295"/>
        <end position="1313"/>
    </location>
</feature>
<proteinExistence type="inferred from homology"/>
<dbReference type="CDD" id="cd03232">
    <property type="entry name" value="ABCG_PDR_domain2"/>
    <property type="match status" value="1"/>
</dbReference>
<dbReference type="GO" id="GO:0140359">
    <property type="term" value="F:ABC-type transporter activity"/>
    <property type="evidence" value="ECO:0007669"/>
    <property type="project" value="InterPro"/>
</dbReference>
<dbReference type="SUPFAM" id="SSF52540">
    <property type="entry name" value="P-loop containing nucleoside triphosphate hydrolases"/>
    <property type="match status" value="3"/>
</dbReference>
<feature type="transmembrane region" description="Helical" evidence="10">
    <location>
        <begin position="1466"/>
        <end position="1484"/>
    </location>
</feature>
<dbReference type="InterPro" id="IPR027417">
    <property type="entry name" value="P-loop_NTPase"/>
</dbReference>
<evidence type="ECO:0000256" key="6">
    <source>
        <dbReference type="ARBA" id="ARBA00022741"/>
    </source>
</evidence>
<dbReference type="Pfam" id="PF00005">
    <property type="entry name" value="ABC_tran"/>
    <property type="match status" value="2"/>
</dbReference>
<keyword evidence="13" id="KW-1185">Reference proteome</keyword>
<dbReference type="GO" id="GO:0016887">
    <property type="term" value="F:ATP hydrolysis activity"/>
    <property type="evidence" value="ECO:0007669"/>
    <property type="project" value="InterPro"/>
</dbReference>
<evidence type="ECO:0000256" key="8">
    <source>
        <dbReference type="ARBA" id="ARBA00022989"/>
    </source>
</evidence>
<feature type="domain" description="ABC transporter" evidence="11">
    <location>
        <begin position="275"/>
        <end position="547"/>
    </location>
</feature>
<keyword evidence="9 10" id="KW-0472">Membrane</keyword>
<dbReference type="InterPro" id="IPR034003">
    <property type="entry name" value="ABCG_PDR_2"/>
</dbReference>
<dbReference type="CDD" id="cd03233">
    <property type="entry name" value="ABCG_PDR_domain1"/>
    <property type="match status" value="1"/>
</dbReference>
<evidence type="ECO:0000313" key="13">
    <source>
        <dbReference type="Proteomes" id="UP001229421"/>
    </source>
</evidence>
<evidence type="ECO:0000256" key="3">
    <source>
        <dbReference type="ARBA" id="ARBA00022448"/>
    </source>
</evidence>
<dbReference type="Pfam" id="PF01061">
    <property type="entry name" value="ABC2_membrane"/>
    <property type="match status" value="2"/>
</dbReference>
<evidence type="ECO:0000256" key="7">
    <source>
        <dbReference type="ARBA" id="ARBA00022840"/>
    </source>
</evidence>
<keyword evidence="6" id="KW-0547">Nucleotide-binding</keyword>
<gene>
    <name evidence="12" type="ORF">QVD17_06299</name>
</gene>
<evidence type="ECO:0000256" key="2">
    <source>
        <dbReference type="ARBA" id="ARBA00006012"/>
    </source>
</evidence>
<dbReference type="PANTHER" id="PTHR19241">
    <property type="entry name" value="ATP-BINDING CASSETTE TRANSPORTER"/>
    <property type="match status" value="1"/>
</dbReference>
<dbReference type="InterPro" id="IPR013581">
    <property type="entry name" value="PDR_assoc"/>
</dbReference>
<feature type="transmembrane region" description="Helical" evidence="10">
    <location>
        <begin position="867"/>
        <end position="894"/>
    </location>
</feature>
<feature type="transmembrane region" description="Helical" evidence="10">
    <location>
        <begin position="1410"/>
        <end position="1432"/>
    </location>
</feature>
<reference evidence="12" key="1">
    <citation type="journal article" date="2023" name="bioRxiv">
        <title>Improved chromosome-level genome assembly for marigold (Tagetes erecta).</title>
        <authorList>
            <person name="Jiang F."/>
            <person name="Yuan L."/>
            <person name="Wang S."/>
            <person name="Wang H."/>
            <person name="Xu D."/>
            <person name="Wang A."/>
            <person name="Fan W."/>
        </authorList>
    </citation>
    <scope>NUCLEOTIDE SEQUENCE</scope>
    <source>
        <strain evidence="12">WSJ</strain>
        <tissue evidence="12">Leaf</tissue>
    </source>
</reference>
<dbReference type="InterPro" id="IPR013525">
    <property type="entry name" value="ABC2_TM"/>
</dbReference>
<comment type="similarity">
    <text evidence="2">Belongs to the ABC transporter superfamily. ABCG family. PDR (TC 3.A.1.205) subfamily.</text>
</comment>
<dbReference type="FunFam" id="3.40.50.300:FF:000179">
    <property type="entry name" value="ABC transporter G family member 34"/>
    <property type="match status" value="1"/>
</dbReference>
<feature type="transmembrane region" description="Helical" evidence="10">
    <location>
        <begin position="760"/>
        <end position="779"/>
    </location>
</feature>
<evidence type="ECO:0000313" key="12">
    <source>
        <dbReference type="EMBL" id="KAK1440472.1"/>
    </source>
</evidence>
<evidence type="ECO:0000256" key="5">
    <source>
        <dbReference type="ARBA" id="ARBA00022737"/>
    </source>
</evidence>
<dbReference type="Proteomes" id="UP001229421">
    <property type="component" value="Unassembled WGS sequence"/>
</dbReference>
<name>A0AAD8LLF4_TARER</name>
<dbReference type="GO" id="GO:0005524">
    <property type="term" value="F:ATP binding"/>
    <property type="evidence" value="ECO:0007669"/>
    <property type="project" value="UniProtKB-KW"/>
</dbReference>
<feature type="transmembrane region" description="Helical" evidence="10">
    <location>
        <begin position="643"/>
        <end position="664"/>
    </location>
</feature>
<dbReference type="InterPro" id="IPR003439">
    <property type="entry name" value="ABC_transporter-like_ATP-bd"/>
</dbReference>
<keyword evidence="5" id="KW-0677">Repeat</keyword>
<accession>A0AAD8LLF4</accession>
<dbReference type="InterPro" id="IPR034001">
    <property type="entry name" value="ABCG_PDR_1"/>
</dbReference>
<dbReference type="InterPro" id="IPR003593">
    <property type="entry name" value="AAA+_ATPase"/>
</dbReference>
<dbReference type="PROSITE" id="PS50893">
    <property type="entry name" value="ABC_TRANSPORTER_2"/>
    <property type="match status" value="2"/>
</dbReference>
<evidence type="ECO:0000256" key="10">
    <source>
        <dbReference type="SAM" id="Phobius"/>
    </source>
</evidence>
<dbReference type="Gene3D" id="3.40.50.300">
    <property type="entry name" value="P-loop containing nucleotide triphosphate hydrolases"/>
    <property type="match status" value="2"/>
</dbReference>
<feature type="transmembrane region" description="Helical" evidence="10">
    <location>
        <begin position="676"/>
        <end position="695"/>
    </location>
</feature>
<dbReference type="Pfam" id="PF19055">
    <property type="entry name" value="ABC2_membrane_7"/>
    <property type="match status" value="2"/>
</dbReference>
<evidence type="ECO:0000256" key="9">
    <source>
        <dbReference type="ARBA" id="ARBA00023136"/>
    </source>
</evidence>
<comment type="subcellular location">
    <subcellularLocation>
        <location evidence="1">Membrane</location>
        <topology evidence="1">Multi-pass membrane protein</topology>
    </subcellularLocation>
</comment>
<feature type="domain" description="ABC transporter" evidence="11">
    <location>
        <begin position="949"/>
        <end position="1202"/>
    </location>
</feature>
<keyword evidence="7" id="KW-0067">ATP-binding</keyword>
<feature type="transmembrane region" description="Helical" evidence="10">
    <location>
        <begin position="785"/>
        <end position="807"/>
    </location>
</feature>
<dbReference type="SMART" id="SM00382">
    <property type="entry name" value="AAA"/>
    <property type="match status" value="2"/>
</dbReference>
<keyword evidence="3" id="KW-0813">Transport</keyword>
<sequence>MRCVVVGFEFAEHEDEEGEADDESMHGDGGLSFAVVKKIVLWKVSFENLGTGIEMGIFAEKRSVSVLDLNLLVNRVCSDDRSGRLERSLLESEMEPEWVVVMCAICINLSMAQLVGSEEIESLRIELSEIGRSIRSSFRRHSSSWRANSEISSVNNNDETEENLLQWAAIDRLSTFERLRSSLFDEEDGKKVVDVTKLLPPERHMFIEKLIKHIENDNLRLLQKLRKRTDKVGVQLPSVEVRYNNLRVEAECEVVHGKPLPTLWNSLQSLLSDILTVPGLKSKRAHITILNDVSGVIKPGRMTLLLGPPGCGKTTLLKALSGNLDKSLKISGDISYNGYKLEEFVPQRTAAYISQNDLHIPEMTVRETLDFSSRCQGTGSRAEIMMEVNKREKERGIIPDMDIDTFMKAISVEGQKTTLQTNYILKILGLDICADTMFGDAMRRGISGGQKKRLTTGEMIVGPTKALYMDEISNGLDSSTTYQIITCLQQLAHITDASILISLLQPSPEAFDLFDDIMLMAEGMIVYHGPRSNVLEYFEGLGFKCPERKGVADFLQEVVSRKDQATYWCRTEEAYDYVSVHTLAVRFKESYLGKQIDDDISKPFLRLKNHENAISRHVYSLSKWALFRACMSREILLMKRNSFVYIFKTVQLTIIAVITMTVFLRTRLKPDIINANYYLGSLFYALVILLVDGFPESAMTVSRLPIFYKQRDMYFYPAWAYAIPASILKIPLSLLESTIWTCLTYYVIGYSPEPGRFFRQLMLLFGAHFTSVSLFRFLASVFQTVVASTTAGSISILFLLTFGGFIIPHTSMPAWLKWGFWFCPLSYGEIGIAVNEFLSPRWNKMTSTNTTIGLQTLKSRGLDFDGYYYWISLGALFGFALLFNIGFILALSFFKAPGTRAIISKEKISRLHGGEGSKHETNNQEITKHSNVKVSKEGKMVLPFEPLTITFQDLQYYVEPPPEMREHGFTGKRLQLLRDITGAFRPGVLTALMGVSGAGKTTLLDVLAGRKTSGTVEGDIRIGGYPKVQDTFARISGYCEQTDVHSPQITVEESVIFSAWLRLHPDIDSKTKYKFVEEILETVELYAIKDALVGVPGVSGLSTEQRKRLTIAVEVVANPSIIFMDEPTTGLDARSAAIVMRAAKNIVDTGRTIVCTIHQPSIDIFEAFDELILLKNGGRMIYCGPMGRNSSKVIEYFESISGVPKIRENYNPATWMLEVTSTSVEAELGVDFGQIYSISTLYESNKELVSTLSKPPAGSKDLYFPTRFPQNGWGQFKACLWKQHLSYWRSPSYNLMRSMHMLFASLIFGLLFWDQGRKIHNQQSLFNVLGSMYTAVLFCGINNSSSAIPYVSMERTVLYRERFSGMYASWAYALAQVTIEFPYLFGQSLAFVCITYPMIGYYWSAYKVFCYFYTFLCTLMYFTYLGMLLVAVTPSFPVAAILQSAFYTIFNLFAGFLIPKPKIPDWWIWLYYVTPTSWSLNAMLTSQYGDVKSEILVFGETKSVEAFIRDYFGYRHELLPLTFVLLALFPILLASLFALCISKLNFQRR</sequence>
<dbReference type="EMBL" id="JAUHHV010000001">
    <property type="protein sequence ID" value="KAK1440472.1"/>
    <property type="molecule type" value="Genomic_DNA"/>
</dbReference>
<feature type="transmembrane region" description="Helical" evidence="10">
    <location>
        <begin position="1438"/>
        <end position="1459"/>
    </location>
</feature>
<evidence type="ECO:0000256" key="4">
    <source>
        <dbReference type="ARBA" id="ARBA00022692"/>
    </source>
</evidence>
<organism evidence="12 13">
    <name type="scientific">Tagetes erecta</name>
    <name type="common">African marigold</name>
    <dbReference type="NCBI Taxonomy" id="13708"/>
    <lineage>
        <taxon>Eukaryota</taxon>
        <taxon>Viridiplantae</taxon>
        <taxon>Streptophyta</taxon>
        <taxon>Embryophyta</taxon>
        <taxon>Tracheophyta</taxon>
        <taxon>Spermatophyta</taxon>
        <taxon>Magnoliopsida</taxon>
        <taxon>eudicotyledons</taxon>
        <taxon>Gunneridae</taxon>
        <taxon>Pentapetalae</taxon>
        <taxon>asterids</taxon>
        <taxon>campanulids</taxon>
        <taxon>Asterales</taxon>
        <taxon>Asteraceae</taxon>
        <taxon>Asteroideae</taxon>
        <taxon>Heliantheae alliance</taxon>
        <taxon>Tageteae</taxon>
        <taxon>Tagetes</taxon>
    </lineage>
</organism>
<feature type="transmembrane region" description="Helical" evidence="10">
    <location>
        <begin position="1518"/>
        <end position="1541"/>
    </location>
</feature>
<keyword evidence="4 10" id="KW-0812">Transmembrane</keyword>
<dbReference type="InterPro" id="IPR043926">
    <property type="entry name" value="ABCG_dom"/>
</dbReference>
<feature type="transmembrane region" description="Helical" evidence="10">
    <location>
        <begin position="1385"/>
        <end position="1403"/>
    </location>
</feature>
<dbReference type="GO" id="GO:0005886">
    <property type="term" value="C:plasma membrane"/>
    <property type="evidence" value="ECO:0007669"/>
    <property type="project" value="UniProtKB-ARBA"/>
</dbReference>
<feature type="transmembrane region" description="Helical" evidence="10">
    <location>
        <begin position="819"/>
        <end position="838"/>
    </location>
</feature>
<dbReference type="Pfam" id="PF08370">
    <property type="entry name" value="PDR_assoc"/>
    <property type="match status" value="1"/>
</dbReference>